<dbReference type="GO" id="GO:0006614">
    <property type="term" value="P:SRP-dependent cotranslational protein targeting to membrane"/>
    <property type="evidence" value="ECO:0007669"/>
    <property type="project" value="InterPro"/>
</dbReference>
<dbReference type="SUPFAM" id="SSF47364">
    <property type="entry name" value="Domain of the SRP/SRP receptor G-proteins"/>
    <property type="match status" value="1"/>
</dbReference>
<dbReference type="InterPro" id="IPR011012">
    <property type="entry name" value="Longin-like_dom_sf"/>
</dbReference>
<dbReference type="Gene3D" id="3.30.450.60">
    <property type="match status" value="1"/>
</dbReference>
<feature type="compositionally biased region" description="Acidic residues" evidence="3">
    <location>
        <begin position="317"/>
        <end position="333"/>
    </location>
</feature>
<name>A0A9J2QAN5_ASCLU</name>
<dbReference type="Gene3D" id="1.20.120.140">
    <property type="entry name" value="Signal recognition particle SRP54, nucleotide-binding domain"/>
    <property type="match status" value="1"/>
</dbReference>
<evidence type="ECO:0000259" key="4">
    <source>
        <dbReference type="SMART" id="SM00963"/>
    </source>
</evidence>
<dbReference type="GO" id="GO:0005525">
    <property type="term" value="F:GTP binding"/>
    <property type="evidence" value="ECO:0007669"/>
    <property type="project" value="InterPro"/>
</dbReference>
<accession>A0A9J2QAN5</accession>
<dbReference type="InterPro" id="IPR036225">
    <property type="entry name" value="SRP/SRP_N"/>
</dbReference>
<feature type="region of interest" description="Disordered" evidence="3">
    <location>
        <begin position="313"/>
        <end position="343"/>
    </location>
</feature>
<proteinExistence type="predicted"/>
<feature type="compositionally biased region" description="Basic and acidic residues" evidence="3">
    <location>
        <begin position="227"/>
        <end position="237"/>
    </location>
</feature>
<dbReference type="Pfam" id="PF04086">
    <property type="entry name" value="SRP-alpha_N"/>
    <property type="match status" value="1"/>
</dbReference>
<dbReference type="Pfam" id="PF02881">
    <property type="entry name" value="SRP54_N"/>
    <property type="match status" value="1"/>
</dbReference>
<protein>
    <submittedName>
        <fullName evidence="6">Signal recognition particle SRP54 helical bundle domain-containing protein</fullName>
    </submittedName>
</protein>
<reference evidence="6" key="1">
    <citation type="submission" date="2023-03" db="UniProtKB">
        <authorList>
            <consortium name="WormBaseParasite"/>
        </authorList>
    </citation>
    <scope>IDENTIFICATION</scope>
</reference>
<dbReference type="InterPro" id="IPR007222">
    <property type="entry name" value="Sig_recog_particle_rcpt_asu_N"/>
</dbReference>
<dbReference type="CDD" id="cd14826">
    <property type="entry name" value="SR_alpha_SRX"/>
    <property type="match status" value="1"/>
</dbReference>
<evidence type="ECO:0000256" key="1">
    <source>
        <dbReference type="ARBA" id="ARBA00004240"/>
    </source>
</evidence>
<organism evidence="5 6">
    <name type="scientific">Ascaris lumbricoides</name>
    <name type="common">Giant roundworm</name>
    <dbReference type="NCBI Taxonomy" id="6252"/>
    <lineage>
        <taxon>Eukaryota</taxon>
        <taxon>Metazoa</taxon>
        <taxon>Ecdysozoa</taxon>
        <taxon>Nematoda</taxon>
        <taxon>Chromadorea</taxon>
        <taxon>Rhabditida</taxon>
        <taxon>Spirurina</taxon>
        <taxon>Ascaridomorpha</taxon>
        <taxon>Ascaridoidea</taxon>
        <taxon>Ascarididae</taxon>
        <taxon>Ascaris</taxon>
    </lineage>
</organism>
<dbReference type="PANTHER" id="PTHR43134">
    <property type="entry name" value="SIGNAL RECOGNITION PARTICLE RECEPTOR SUBUNIT ALPHA"/>
    <property type="match status" value="1"/>
</dbReference>
<dbReference type="AlphaFoldDB" id="A0A9J2QAN5"/>
<dbReference type="Proteomes" id="UP000036681">
    <property type="component" value="Unplaced"/>
</dbReference>
<dbReference type="InterPro" id="IPR013822">
    <property type="entry name" value="Signal_recog_particl_SRP54_hlx"/>
</dbReference>
<dbReference type="FunFam" id="3.30.450.60:FF:000015">
    <property type="entry name" value="Signal recognition particle receptor subunit alpha"/>
    <property type="match status" value="1"/>
</dbReference>
<evidence type="ECO:0000256" key="3">
    <source>
        <dbReference type="SAM" id="MobiDB-lite"/>
    </source>
</evidence>
<keyword evidence="2" id="KW-0256">Endoplasmic reticulum</keyword>
<feature type="region of interest" description="Disordered" evidence="3">
    <location>
        <begin position="168"/>
        <end position="261"/>
    </location>
</feature>
<dbReference type="GO" id="GO:0003924">
    <property type="term" value="F:GTPase activity"/>
    <property type="evidence" value="ECO:0007669"/>
    <property type="project" value="InterPro"/>
</dbReference>
<dbReference type="GO" id="GO:0006886">
    <property type="term" value="P:intracellular protein transport"/>
    <property type="evidence" value="ECO:0007669"/>
    <property type="project" value="InterPro"/>
</dbReference>
<dbReference type="GO" id="GO:0005785">
    <property type="term" value="C:signal recognition particle receptor complex"/>
    <property type="evidence" value="ECO:0007669"/>
    <property type="project" value="InterPro"/>
</dbReference>
<dbReference type="SMART" id="SM00963">
    <property type="entry name" value="SRP54_N"/>
    <property type="match status" value="1"/>
</dbReference>
<comment type="subcellular location">
    <subcellularLocation>
        <location evidence="1">Endoplasmic reticulum</location>
    </subcellularLocation>
</comment>
<dbReference type="PANTHER" id="PTHR43134:SF1">
    <property type="entry name" value="SIGNAL RECOGNITION PARTICLE RECEPTOR SUBUNIT ALPHA"/>
    <property type="match status" value="1"/>
</dbReference>
<evidence type="ECO:0000313" key="5">
    <source>
        <dbReference type="Proteomes" id="UP000036681"/>
    </source>
</evidence>
<dbReference type="SUPFAM" id="SSF64356">
    <property type="entry name" value="SNARE-like"/>
    <property type="match status" value="1"/>
</dbReference>
<evidence type="ECO:0000313" key="6">
    <source>
        <dbReference type="WBParaSite" id="ALUE_0001903701-mRNA-1"/>
    </source>
</evidence>
<dbReference type="InterPro" id="IPR042101">
    <property type="entry name" value="SRP54_N_sf"/>
</dbReference>
<feature type="compositionally biased region" description="Basic and acidic residues" evidence="3">
    <location>
        <begin position="246"/>
        <end position="258"/>
    </location>
</feature>
<feature type="compositionally biased region" description="Low complexity" evidence="3">
    <location>
        <begin position="207"/>
        <end position="220"/>
    </location>
</feature>
<evidence type="ECO:0000256" key="2">
    <source>
        <dbReference type="ARBA" id="ARBA00022824"/>
    </source>
</evidence>
<dbReference type="WBParaSite" id="ALUE_0001903701-mRNA-1">
    <property type="protein sequence ID" value="ALUE_0001903701-mRNA-1"/>
    <property type="gene ID" value="ALUE_0001903701"/>
</dbReference>
<sequence length="434" mass="48739">MIDLFTIFGKGGLVLWCFQEGGQLFTDSINELIKEVLMQERGSSTLFKHNNVYIKYKLDNEFELVFLVVYQSAIQLSYGDQLISDVQKKFRDMYKNVLCDNKALYSSSPRTFDNFGEHFQKIYRSARSMNLNRPEKVMRKFEESEKSKKTVASMIERPAERAAKLLKEKEQQQKMLKQQQPTKKSTASKKEKESALIISDEETAKQSATSSPPVRPSSPKSDADDEEMRRKRAEFFKKKGGVATKKGGDSERVPEVKKGKQARVWGLAANGNKADIASLDYSKTDGENGDAPEVEEDRRFMEEQMQFVGRLKGELPGLDEDLSEDEASEEENEEGKSNATKSGGGWFSAFKSLVGNKKLTAEDIQPVLDKMRDTLIAKNVAAEPADKLCQSVAAKLEGKVVGSFSRVAGIVKESIREALVQVITPLLSFNQRYG</sequence>
<feature type="compositionally biased region" description="Low complexity" evidence="3">
    <location>
        <begin position="173"/>
        <end position="185"/>
    </location>
</feature>
<feature type="domain" description="Signal recognition particle SRP54 helical bundle" evidence="4">
    <location>
        <begin position="341"/>
        <end position="423"/>
    </location>
</feature>
<keyword evidence="5" id="KW-1185">Reference proteome</keyword>
<dbReference type="GO" id="GO:0005047">
    <property type="term" value="F:signal recognition particle binding"/>
    <property type="evidence" value="ECO:0007669"/>
    <property type="project" value="InterPro"/>
</dbReference>